<evidence type="ECO:0000256" key="4">
    <source>
        <dbReference type="PIRSR" id="PIRSR000137-2"/>
    </source>
</evidence>
<dbReference type="PROSITE" id="PS51375">
    <property type="entry name" value="PPR"/>
    <property type="match status" value="1"/>
</dbReference>
<dbReference type="Proteomes" id="UP000824469">
    <property type="component" value="Unassembled WGS sequence"/>
</dbReference>
<organism evidence="10 11">
    <name type="scientific">Taxus chinensis</name>
    <name type="common">Chinese yew</name>
    <name type="synonym">Taxus wallichiana var. chinensis</name>
    <dbReference type="NCBI Taxonomy" id="29808"/>
    <lineage>
        <taxon>Eukaryota</taxon>
        <taxon>Viridiplantae</taxon>
        <taxon>Streptophyta</taxon>
        <taxon>Embryophyta</taxon>
        <taxon>Tracheophyta</taxon>
        <taxon>Spermatophyta</taxon>
        <taxon>Pinopsida</taxon>
        <taxon>Pinidae</taxon>
        <taxon>Conifers II</taxon>
        <taxon>Cupressales</taxon>
        <taxon>Taxaceae</taxon>
        <taxon>Taxus</taxon>
    </lineage>
</organism>
<evidence type="ECO:0000256" key="2">
    <source>
        <dbReference type="ARBA" id="ARBA00022729"/>
    </source>
</evidence>
<feature type="disulfide bond" evidence="5">
    <location>
        <begin position="415"/>
        <end position="466"/>
    </location>
</feature>
<dbReference type="Gene3D" id="1.25.40.10">
    <property type="entry name" value="Tetratricopeptide repeat domain"/>
    <property type="match status" value="1"/>
</dbReference>
<dbReference type="Gene3D" id="3.50.50.60">
    <property type="entry name" value="FAD/NAD(P)-binding domain"/>
    <property type="match status" value="1"/>
</dbReference>
<dbReference type="InterPro" id="IPR012132">
    <property type="entry name" value="GMC_OxRdtase"/>
</dbReference>
<feature type="binding site" evidence="4">
    <location>
        <position position="238"/>
    </location>
    <ligand>
        <name>FAD</name>
        <dbReference type="ChEBI" id="CHEBI:57692"/>
    </ligand>
</feature>
<feature type="binding site" evidence="4">
    <location>
        <position position="503"/>
    </location>
    <ligand>
        <name>FAD</name>
        <dbReference type="ChEBI" id="CHEBI:57692"/>
    </ligand>
</feature>
<feature type="repeat" description="PPR" evidence="6">
    <location>
        <begin position="551"/>
        <end position="585"/>
    </location>
</feature>
<dbReference type="InterPro" id="IPR002885">
    <property type="entry name" value="PPR_rpt"/>
</dbReference>
<dbReference type="NCBIfam" id="TIGR00756">
    <property type="entry name" value="PPR"/>
    <property type="match status" value="1"/>
</dbReference>
<dbReference type="InterPro" id="IPR007867">
    <property type="entry name" value="GMC_OxRtase_C"/>
</dbReference>
<dbReference type="GO" id="GO:0050660">
    <property type="term" value="F:flavin adenine dinucleotide binding"/>
    <property type="evidence" value="ECO:0007669"/>
    <property type="project" value="InterPro"/>
</dbReference>
<reference evidence="10 11" key="1">
    <citation type="journal article" date="2021" name="Nat. Plants">
        <title>The Taxus genome provides insights into paclitaxel biosynthesis.</title>
        <authorList>
            <person name="Xiong X."/>
            <person name="Gou J."/>
            <person name="Liao Q."/>
            <person name="Li Y."/>
            <person name="Zhou Q."/>
            <person name="Bi G."/>
            <person name="Li C."/>
            <person name="Du R."/>
            <person name="Wang X."/>
            <person name="Sun T."/>
            <person name="Guo L."/>
            <person name="Liang H."/>
            <person name="Lu P."/>
            <person name="Wu Y."/>
            <person name="Zhang Z."/>
            <person name="Ro D.K."/>
            <person name="Shang Y."/>
            <person name="Huang S."/>
            <person name="Yan J."/>
        </authorList>
    </citation>
    <scope>NUCLEOTIDE SEQUENCE [LARGE SCALE GENOMIC DNA]</scope>
    <source>
        <strain evidence="10">Ta-2019</strain>
    </source>
</reference>
<dbReference type="GO" id="GO:0016614">
    <property type="term" value="F:oxidoreductase activity, acting on CH-OH group of donors"/>
    <property type="evidence" value="ECO:0007669"/>
    <property type="project" value="InterPro"/>
</dbReference>
<feature type="binding site" evidence="4">
    <location>
        <position position="124"/>
    </location>
    <ligand>
        <name>FAD</name>
        <dbReference type="ChEBI" id="CHEBI:57692"/>
    </ligand>
</feature>
<dbReference type="InterPro" id="IPR000172">
    <property type="entry name" value="GMC_OxRdtase_N"/>
</dbReference>
<dbReference type="Gene3D" id="3.30.410.40">
    <property type="match status" value="1"/>
</dbReference>
<proteinExistence type="inferred from homology"/>
<accession>A0AA38F7R9</accession>
<evidence type="ECO:0000259" key="8">
    <source>
        <dbReference type="Pfam" id="PF00732"/>
    </source>
</evidence>
<comment type="cofactor">
    <cofactor evidence="4">
        <name>FAD</name>
        <dbReference type="ChEBI" id="CHEBI:57692"/>
    </cofactor>
</comment>
<dbReference type="OMA" id="AGINAWA"/>
<dbReference type="PIRSF" id="PIRSF000137">
    <property type="entry name" value="Alcohol_oxidase"/>
    <property type="match status" value="1"/>
</dbReference>
<feature type="domain" description="Glucose-methanol-choline oxidoreductase C-terminal" evidence="9">
    <location>
        <begin position="382"/>
        <end position="522"/>
    </location>
</feature>
<feature type="signal peptide" evidence="7">
    <location>
        <begin position="1"/>
        <end position="22"/>
    </location>
</feature>
<dbReference type="Pfam" id="PF05199">
    <property type="entry name" value="GMC_oxred_C"/>
    <property type="match status" value="1"/>
</dbReference>
<evidence type="ECO:0000256" key="1">
    <source>
        <dbReference type="ARBA" id="ARBA00010790"/>
    </source>
</evidence>
<keyword evidence="5" id="KW-1015">Disulfide bond</keyword>
<evidence type="ECO:0000256" key="7">
    <source>
        <dbReference type="SAM" id="SignalP"/>
    </source>
</evidence>
<dbReference type="InterPro" id="IPR011990">
    <property type="entry name" value="TPR-like_helical_dom_sf"/>
</dbReference>
<dbReference type="SUPFAM" id="SSF54373">
    <property type="entry name" value="FAD-linked reductases, C-terminal domain"/>
    <property type="match status" value="1"/>
</dbReference>
<evidence type="ECO:0000313" key="11">
    <source>
        <dbReference type="Proteomes" id="UP000824469"/>
    </source>
</evidence>
<evidence type="ECO:0000256" key="6">
    <source>
        <dbReference type="PROSITE-ProRule" id="PRU00708"/>
    </source>
</evidence>
<comment type="similarity">
    <text evidence="1">Belongs to the GMC oxidoreductase family.</text>
</comment>
<keyword evidence="3" id="KW-0677">Repeat</keyword>
<gene>
    <name evidence="10" type="ORF">KI387_041974</name>
</gene>
<dbReference type="PANTHER" id="PTHR45968">
    <property type="entry name" value="OSJNBA0019K04.7 PROTEIN"/>
    <property type="match status" value="1"/>
</dbReference>
<dbReference type="Pfam" id="PF00732">
    <property type="entry name" value="GMC_oxred_N"/>
    <property type="match status" value="1"/>
</dbReference>
<keyword evidence="2 7" id="KW-0732">Signal</keyword>
<sequence length="611" mass="66978">MAILFLVISCLLMFSNNPKLHGSEAATSDIEYPYSFMTVDAEKAASRTYDYIIVGGGAAGCPLAATLSQHYSVLVVERGDSPYGNPDVETTGGFFKILLNADDYPYVAQRFVTEDGVQLVRGRVLGGGTAVNAAFYSRASQEYIRNMGWDEKLVNESFEWVEKLNAFKPDELTPWSSSLKNGLLEAGVLPYNGYTVEHLEGTKISASIFDNNGKRHTAADLLRYANPDNIVVLLNATVGRILFNQESGEIKAVGVEFTSDVDGVFHNVSINQLSQRSEVILSAGTIGSNQLLLLSGIGPSQELKELNITVLLDLPFVGKGISDPPLASVNLESPKPLPSVSVQVAGILDDSQLYIEGLSYSIDNNATNRQYIGLIGSKVAFPLSRGELRINSTDPKVTPSVRYNYLSDPFDLEKCMLGVRVMANLTATKSFQEYKFTSSDNSSTFQFLGPALPQNQSNNEDLANFCRDTLGSFFHYHGGCHIGSVVDEKYRVNGVNNLRVVDGSIYKDSPGTNPQATTMMLGSCNCLVDMYAKCGSIDKESELFDKMPQINVASWNAMIAGYAQYELVENARELFDRMPRRDVISRTAMIAGYAKNGFVEKAHELCINVYR</sequence>
<evidence type="ECO:0000256" key="5">
    <source>
        <dbReference type="PIRSR" id="PIRSR000137-3"/>
    </source>
</evidence>
<keyword evidence="11" id="KW-1185">Reference proteome</keyword>
<dbReference type="EMBL" id="JAHRHJ020002218">
    <property type="protein sequence ID" value="KAH9292838.1"/>
    <property type="molecule type" value="Genomic_DNA"/>
</dbReference>
<evidence type="ECO:0000256" key="3">
    <source>
        <dbReference type="ARBA" id="ARBA00022737"/>
    </source>
</evidence>
<keyword evidence="4" id="KW-0274">FAD</keyword>
<dbReference type="Pfam" id="PF01535">
    <property type="entry name" value="PPR"/>
    <property type="match status" value="3"/>
</dbReference>
<feature type="binding site" evidence="4">
    <location>
        <begin position="514"/>
        <end position="515"/>
    </location>
    <ligand>
        <name>FAD</name>
        <dbReference type="ChEBI" id="CHEBI:57692"/>
    </ligand>
</feature>
<keyword evidence="4" id="KW-0285">Flavoprotein</keyword>
<name>A0AA38F7R9_TAXCH</name>
<protein>
    <recommendedName>
        <fullName evidence="12">(R)-mandelonitrile lyase</fullName>
    </recommendedName>
</protein>
<feature type="chain" id="PRO_5041341108" description="(R)-mandelonitrile lyase" evidence="7">
    <location>
        <begin position="23"/>
        <end position="611"/>
    </location>
</feature>
<dbReference type="PANTHER" id="PTHR45968:SF2">
    <property type="entry name" value="(R)-MANDELONITRILE LYASE-LIKE"/>
    <property type="match status" value="1"/>
</dbReference>
<dbReference type="SUPFAM" id="SSF51905">
    <property type="entry name" value="FAD/NAD(P)-binding domain"/>
    <property type="match status" value="1"/>
</dbReference>
<dbReference type="InterPro" id="IPR036188">
    <property type="entry name" value="FAD/NAD-bd_sf"/>
</dbReference>
<feature type="domain" description="Glucose-methanol-choline oxidoreductase N-terminal" evidence="8">
    <location>
        <begin position="49"/>
        <end position="323"/>
    </location>
</feature>
<evidence type="ECO:0008006" key="12">
    <source>
        <dbReference type="Google" id="ProtNLM"/>
    </source>
</evidence>
<dbReference type="InterPro" id="IPR051871">
    <property type="entry name" value="GMC_Oxidoreductase-Related"/>
</dbReference>
<comment type="caution">
    <text evidence="10">The sequence shown here is derived from an EMBL/GenBank/DDBJ whole genome shotgun (WGS) entry which is preliminary data.</text>
</comment>
<evidence type="ECO:0000313" key="10">
    <source>
        <dbReference type="EMBL" id="KAH9292838.1"/>
    </source>
</evidence>
<dbReference type="AlphaFoldDB" id="A0AA38F7R9"/>
<evidence type="ECO:0000259" key="9">
    <source>
        <dbReference type="Pfam" id="PF05199"/>
    </source>
</evidence>